<evidence type="ECO:0000313" key="2">
    <source>
        <dbReference type="Proteomes" id="UP000095472"/>
    </source>
</evidence>
<evidence type="ECO:0000313" key="1">
    <source>
        <dbReference type="EMBL" id="XPM64094.1"/>
    </source>
</evidence>
<gene>
    <name evidence="1" type="ORF">BH720_034505</name>
</gene>
<organism evidence="1 2">
    <name type="scientific">Desertifilum tharense IPPAS B-1220</name>
    <dbReference type="NCBI Taxonomy" id="1781255"/>
    <lineage>
        <taxon>Bacteria</taxon>
        <taxon>Bacillati</taxon>
        <taxon>Cyanobacteriota</taxon>
        <taxon>Cyanophyceae</taxon>
        <taxon>Desertifilales</taxon>
        <taxon>Desertifilaceae</taxon>
        <taxon>Desertifilum</taxon>
    </lineage>
</organism>
<protein>
    <submittedName>
        <fullName evidence="1">Uncharacterized protein</fullName>
    </submittedName>
</protein>
<dbReference type="EMBL" id="CP182909">
    <property type="protein sequence ID" value="XPM64094.1"/>
    <property type="molecule type" value="Genomic_DNA"/>
</dbReference>
<name>A0ACD5GTN7_9CYAN</name>
<sequence>MTNLVTPEPLIASNRPSPGLIPRPAASEPPTNSGGGSYREFPRSDQHYSLSRACCYPTRGRE</sequence>
<keyword evidence="2" id="KW-1185">Reference proteome</keyword>
<accession>A0ACD5GTN7</accession>
<dbReference type="Proteomes" id="UP000095472">
    <property type="component" value="Chromosome"/>
</dbReference>
<proteinExistence type="predicted"/>
<reference evidence="1 2" key="1">
    <citation type="journal article" date="2016" name="Genome Announc.">
        <title>Draft Genome Sequence of the Thermotolerant Cyanobacterium Desertifilum sp. IPPAS B-1220.</title>
        <authorList>
            <person name="Mironov K.S."/>
            <person name="Sinetova M.A."/>
            <person name="Bolatkhan K."/>
            <person name="Zayadan B.K."/>
            <person name="Ustinova V.V."/>
            <person name="Kupriyanova E.V."/>
            <person name="Skrypnik A.N."/>
            <person name="Gogoleva N.E."/>
            <person name="Gogolev Y.V."/>
            <person name="Los D.A."/>
        </authorList>
    </citation>
    <scope>NUCLEOTIDE SEQUENCE [LARGE SCALE GENOMIC DNA]</scope>
    <source>
        <strain evidence="1 2">IPPAS B-1220</strain>
    </source>
</reference>